<proteinExistence type="predicted"/>
<keyword evidence="1" id="KW-0175">Coiled coil</keyword>
<sequence>MLGLQQFRSGFGPDAVQDGALPRHHVGELDCPSPWLRAWVEFQVDARINQALRDLAEGELAAALTPSVSSGRGASHDAADSREMQRVAEAHASLLEVVMGLVGEVDRLSAAAKSPIVRLKGDTPVARLEASIEELHVQCMDEAARSEAVIQENRHLRSEFKLLEEHLHCLQKAYQKDTAPLRPALERLELRLSQWQAEVATRMEGQFRSSASAVMEAARFDRLEQELANATDSRRHLGADLKRLEKELTSTADAWAEHEGRICRLESDITASAEAHNRHEECFDRLSSELTSSAALQKRLDVLERHHSRSLDLHSNHESRFGRFSEELAVVSDGHSRVARLERELSLSAEAHGRHEGRFERLMGDVEALGDVHSCMDKTQSELTKLLEGHQNLHKEVSLHSEAHRRHEDHLEELKGRHTSSLEHLGGAGDRIARLEQEIGAISKAHSRQQSQFEKSHADRLENVEKELATVMADRLHQMDAHSSFEDRLKRLSSDVGSWSERHRSRLEQLERTLPGLEQAHGSHNLRFEQLEEQLASPALHSNLERQIKDLRGEISAMDVERRLRRSLQDVDHRLEEGQKGMHSELESWQSGIEQDLSALQRRSAAELRVEVRTAIRNEAAAVAALDEQLWLTDQRLGQRIDDLEQAFANPVVPASSPPRERKVVCKPTTPLRVLPARRQPGRATDSAASVLAARAAEGVSDTSDVDPLPSSLAVGMASFAAEAMTKNIDLRRRSGGRNDGSNGDKPQAFVSASNAALRRSEFAYTGSGLGRRSGGSSAFEEPDANEPHAADRETAGSARADLASGSSHRGFNSTPRRRQIASPPSEKFLRASVGSRSPETRLSVASSAAEALARGRAAYSGTFKDGVMCECLLLLHVCGPGFVIYLRLVK</sequence>
<evidence type="ECO:0000313" key="3">
    <source>
        <dbReference type="EMBL" id="CAE8644141.1"/>
    </source>
</evidence>
<dbReference type="Proteomes" id="UP000626109">
    <property type="component" value="Unassembled WGS sequence"/>
</dbReference>
<feature type="region of interest" description="Disordered" evidence="2">
    <location>
        <begin position="766"/>
        <end position="835"/>
    </location>
</feature>
<dbReference type="EMBL" id="CAJNNW010002339">
    <property type="protein sequence ID" value="CAE8644141.1"/>
    <property type="molecule type" value="Genomic_DNA"/>
</dbReference>
<evidence type="ECO:0000256" key="2">
    <source>
        <dbReference type="SAM" id="MobiDB-lite"/>
    </source>
</evidence>
<protein>
    <submittedName>
        <fullName evidence="3">Uncharacterized protein</fullName>
    </submittedName>
</protein>
<organism evidence="3 4">
    <name type="scientific">Polarella glacialis</name>
    <name type="common">Dinoflagellate</name>
    <dbReference type="NCBI Taxonomy" id="89957"/>
    <lineage>
        <taxon>Eukaryota</taxon>
        <taxon>Sar</taxon>
        <taxon>Alveolata</taxon>
        <taxon>Dinophyceae</taxon>
        <taxon>Suessiales</taxon>
        <taxon>Suessiaceae</taxon>
        <taxon>Polarella</taxon>
    </lineage>
</organism>
<feature type="compositionally biased region" description="Polar residues" evidence="2">
    <location>
        <begin position="805"/>
        <end position="815"/>
    </location>
</feature>
<gene>
    <name evidence="3" type="ORF">PGLA2088_LOCUS2794</name>
</gene>
<reference evidence="3" key="1">
    <citation type="submission" date="2021-02" db="EMBL/GenBank/DDBJ databases">
        <authorList>
            <person name="Dougan E. K."/>
            <person name="Rhodes N."/>
            <person name="Thang M."/>
            <person name="Chan C."/>
        </authorList>
    </citation>
    <scope>NUCLEOTIDE SEQUENCE</scope>
</reference>
<dbReference type="AlphaFoldDB" id="A0A813I013"/>
<evidence type="ECO:0000313" key="4">
    <source>
        <dbReference type="Proteomes" id="UP000626109"/>
    </source>
</evidence>
<name>A0A813I013_POLGL</name>
<evidence type="ECO:0000256" key="1">
    <source>
        <dbReference type="SAM" id="Coils"/>
    </source>
</evidence>
<feature type="coiled-coil region" evidence="1">
    <location>
        <begin position="220"/>
        <end position="247"/>
    </location>
</feature>
<feature type="coiled-coil region" evidence="1">
    <location>
        <begin position="500"/>
        <end position="561"/>
    </location>
</feature>
<accession>A0A813I013</accession>
<feature type="compositionally biased region" description="Basic and acidic residues" evidence="2">
    <location>
        <begin position="786"/>
        <end position="795"/>
    </location>
</feature>
<comment type="caution">
    <text evidence="3">The sequence shown here is derived from an EMBL/GenBank/DDBJ whole genome shotgun (WGS) entry which is preliminary data.</text>
</comment>